<comment type="catalytic activity">
    <reaction evidence="14 15">
        <text>tRNA(Phe) + L-phenylalanine + ATP = L-phenylalanyl-tRNA(Phe) + AMP + diphosphate + H(+)</text>
        <dbReference type="Rhea" id="RHEA:19413"/>
        <dbReference type="Rhea" id="RHEA-COMP:9668"/>
        <dbReference type="Rhea" id="RHEA-COMP:9699"/>
        <dbReference type="ChEBI" id="CHEBI:15378"/>
        <dbReference type="ChEBI" id="CHEBI:30616"/>
        <dbReference type="ChEBI" id="CHEBI:33019"/>
        <dbReference type="ChEBI" id="CHEBI:58095"/>
        <dbReference type="ChEBI" id="CHEBI:78442"/>
        <dbReference type="ChEBI" id="CHEBI:78531"/>
        <dbReference type="ChEBI" id="CHEBI:456215"/>
        <dbReference type="EC" id="6.1.1.20"/>
    </reaction>
</comment>
<dbReference type="FunFam" id="3.30.56.10:FF:000002">
    <property type="entry name" value="Phenylalanine--tRNA ligase beta subunit"/>
    <property type="match status" value="1"/>
</dbReference>
<dbReference type="Gene3D" id="3.30.930.10">
    <property type="entry name" value="Bira Bifunctional Protein, Domain 2"/>
    <property type="match status" value="1"/>
</dbReference>
<keyword evidence="6 15" id="KW-0436">Ligase</keyword>
<keyword evidence="7 15" id="KW-0479">Metal-binding</keyword>
<keyword evidence="9 15" id="KW-0067">ATP-binding</keyword>
<dbReference type="SMART" id="SM00873">
    <property type="entry name" value="B3_4"/>
    <property type="match status" value="1"/>
</dbReference>
<feature type="binding site" evidence="15">
    <location>
        <position position="459"/>
    </location>
    <ligand>
        <name>Mg(2+)</name>
        <dbReference type="ChEBI" id="CHEBI:18420"/>
        <note>shared with alpha subunit</note>
    </ligand>
</feature>
<evidence type="ECO:0000256" key="13">
    <source>
        <dbReference type="ARBA" id="ARBA00023146"/>
    </source>
</evidence>
<keyword evidence="13 15" id="KW-0030">Aminoacyl-tRNA synthetase</keyword>
<dbReference type="InterPro" id="IPR005146">
    <property type="entry name" value="B3/B4_tRNA-bd"/>
</dbReference>
<dbReference type="Gene3D" id="3.50.40.10">
    <property type="entry name" value="Phenylalanyl-trna Synthetase, Chain B, domain 3"/>
    <property type="match status" value="1"/>
</dbReference>
<dbReference type="SUPFAM" id="SSF56037">
    <property type="entry name" value="PheT/TilS domain"/>
    <property type="match status" value="1"/>
</dbReference>
<comment type="subunit">
    <text evidence="3 15">Tetramer of two alpha and two beta subunits.</text>
</comment>
<dbReference type="InterPro" id="IPR002547">
    <property type="entry name" value="tRNA-bd_dom"/>
</dbReference>
<keyword evidence="4 15" id="KW-0963">Cytoplasm</keyword>
<dbReference type="CDD" id="cd00769">
    <property type="entry name" value="PheRS_beta_core"/>
    <property type="match status" value="1"/>
</dbReference>
<feature type="binding site" evidence="15">
    <location>
        <position position="468"/>
    </location>
    <ligand>
        <name>Mg(2+)</name>
        <dbReference type="ChEBI" id="CHEBI:18420"/>
        <note>shared with alpha subunit</note>
    </ligand>
</feature>
<dbReference type="PANTHER" id="PTHR10947:SF0">
    <property type="entry name" value="PHENYLALANINE--TRNA LIGASE BETA SUBUNIT"/>
    <property type="match status" value="1"/>
</dbReference>
<dbReference type="NCBIfam" id="NF045760">
    <property type="entry name" value="YtpR"/>
    <property type="match status" value="1"/>
</dbReference>
<dbReference type="Proteomes" id="UP000035651">
    <property type="component" value="Chromosome"/>
</dbReference>
<evidence type="ECO:0000313" key="20">
    <source>
        <dbReference type="EMBL" id="AKM29109.1"/>
    </source>
</evidence>
<dbReference type="PROSITE" id="PS51447">
    <property type="entry name" value="FDX_ACB"/>
    <property type="match status" value="1"/>
</dbReference>
<evidence type="ECO:0000259" key="19">
    <source>
        <dbReference type="PROSITE" id="PS51483"/>
    </source>
</evidence>
<sequence>MQFSESWLRTLVDPDLSTDALAHALTMSGLEVEETDPVAPPFTGVVVAKVLEVVRHPDADRLNVCQVDAGTGETLTIVCGAPNVAPGIKVPCATVGAALPPAEAGGAPFQIKIGKLRGVQSFGMLCSARELKLSDDHAGLMILPEDAPVGMNIREYLDLDDTVFVVKLTPNKADCLSLLGVAREVAAITGAPLKDLPGQGAQPATIADTLPVRISSPEGCGRFGGRIIRNVNAAAPSPRWMVERLERAGQRSISALVDITNYVMLELGQPLHVYDLNRLQGGIDVRFARAGETLKLLNEQTVTLDESTLAITDASGPIGLAGIMGGDSTKAGLETQNIFLEGAFFFPQAVQGRARKYNFTSDASHRFERGVDFAANVRALERATQLVLEICGGQAGPLEDLVAKLPERQPVKMRVTRAVKILGVPVSEQEMSAIFTRLGLPFTLNDGVFEVTPPSYRFDIEIEEDLIEEIARIYGFDRIPANPPVAASEMRPTHEGRRSQHAVRHAVAARDYHETVGFSFVDVEWETDFAGNDNPIKLLNPIASHLAVMRSTLIGSLIATTRYNLNRKASRVRVFEIGRTYRRDNTVASGELSVGGYRQPVTVAALAYGPVLEEQWGAAARQVDFFDVKGDLEALLAPRTARFVKAEHPALHPGRSAAIEIDGKRVGFIGELHPRWQQKYDLPQAPVLFEIEAEALFGRDVASYEDISKFPPVTRDIALVVDQSQPVQVLLDAMLAARDDDPACSVVQSVRLFDEFRPKAGATSGSLGAQDKSVAFRVTLQDPSGTLQDETVQGAINALVQRVEGFGARLRA</sequence>
<dbReference type="GO" id="GO:0000049">
    <property type="term" value="F:tRNA binding"/>
    <property type="evidence" value="ECO:0007669"/>
    <property type="project" value="UniProtKB-UniRule"/>
</dbReference>
<dbReference type="InterPro" id="IPR036690">
    <property type="entry name" value="Fdx_antiC-bd_sf"/>
</dbReference>
<evidence type="ECO:0000256" key="10">
    <source>
        <dbReference type="ARBA" id="ARBA00022842"/>
    </source>
</evidence>
<dbReference type="EC" id="6.1.1.20" evidence="15"/>
<organism evidence="20 21">
    <name type="scientific">Pandoraea faecigallinarum</name>
    <dbReference type="NCBI Taxonomy" id="656179"/>
    <lineage>
        <taxon>Bacteria</taxon>
        <taxon>Pseudomonadati</taxon>
        <taxon>Pseudomonadota</taxon>
        <taxon>Betaproteobacteria</taxon>
        <taxon>Burkholderiales</taxon>
        <taxon>Burkholderiaceae</taxon>
        <taxon>Pandoraea</taxon>
    </lineage>
</organism>
<dbReference type="NCBIfam" id="TIGR00472">
    <property type="entry name" value="pheT_bact"/>
    <property type="match status" value="1"/>
</dbReference>
<dbReference type="InterPro" id="IPR012340">
    <property type="entry name" value="NA-bd_OB-fold"/>
</dbReference>
<dbReference type="GO" id="GO:0004826">
    <property type="term" value="F:phenylalanine-tRNA ligase activity"/>
    <property type="evidence" value="ECO:0007669"/>
    <property type="project" value="UniProtKB-UniRule"/>
</dbReference>
<dbReference type="Gene3D" id="3.30.56.10">
    <property type="match status" value="2"/>
</dbReference>
<evidence type="ECO:0000256" key="15">
    <source>
        <dbReference type="HAMAP-Rule" id="MF_00283"/>
    </source>
</evidence>
<dbReference type="FunFam" id="3.30.930.10:FF:000022">
    <property type="entry name" value="Phenylalanine--tRNA ligase beta subunit"/>
    <property type="match status" value="1"/>
</dbReference>
<dbReference type="GO" id="GO:0005524">
    <property type="term" value="F:ATP binding"/>
    <property type="evidence" value="ECO:0007669"/>
    <property type="project" value="UniProtKB-UniRule"/>
</dbReference>
<dbReference type="SUPFAM" id="SSF46955">
    <property type="entry name" value="Putative DNA-binding domain"/>
    <property type="match status" value="1"/>
</dbReference>
<dbReference type="SMART" id="SM00896">
    <property type="entry name" value="FDX-ACB"/>
    <property type="match status" value="1"/>
</dbReference>
<dbReference type="InterPro" id="IPR009061">
    <property type="entry name" value="DNA-bd_dom_put_sf"/>
</dbReference>
<reference evidence="20" key="1">
    <citation type="submission" date="2016-06" db="EMBL/GenBank/DDBJ databases">
        <title>Complete Genome Sequence of Pandoraea faecigallinarum DSM-23572.</title>
        <authorList>
            <person name="Yong D."/>
            <person name="Ee R."/>
            <person name="Lim Y.-L."/>
            <person name="Yin W.-F."/>
            <person name="Chan K.-G."/>
        </authorList>
    </citation>
    <scope>NUCLEOTIDE SEQUENCE</scope>
    <source>
        <strain evidence="20">DSM 23572</strain>
    </source>
</reference>
<dbReference type="Pfam" id="PF01588">
    <property type="entry name" value="tRNA_bind"/>
    <property type="match status" value="1"/>
</dbReference>
<dbReference type="SUPFAM" id="SSF50249">
    <property type="entry name" value="Nucleic acid-binding proteins"/>
    <property type="match status" value="1"/>
</dbReference>
<dbReference type="Gene3D" id="3.30.70.380">
    <property type="entry name" value="Ferrodoxin-fold anticodon-binding domain"/>
    <property type="match status" value="1"/>
</dbReference>
<dbReference type="GO" id="GO:0000287">
    <property type="term" value="F:magnesium ion binding"/>
    <property type="evidence" value="ECO:0007669"/>
    <property type="project" value="UniProtKB-UniRule"/>
</dbReference>
<comment type="subcellular location">
    <subcellularLocation>
        <location evidence="1 15">Cytoplasm</location>
    </subcellularLocation>
</comment>
<dbReference type="InterPro" id="IPR045060">
    <property type="entry name" value="Phe-tRNA-ligase_IIc_bsu"/>
</dbReference>
<dbReference type="InterPro" id="IPR005147">
    <property type="entry name" value="tRNA_synthase_B5-dom"/>
</dbReference>
<protein>
    <recommendedName>
        <fullName evidence="15">Phenylalanine--tRNA ligase beta subunit</fullName>
        <ecNumber evidence="15">6.1.1.20</ecNumber>
    </recommendedName>
    <alternativeName>
        <fullName evidence="15">Phenylalanyl-tRNA synthetase beta subunit</fullName>
        <shortName evidence="15">PheRS</shortName>
    </alternativeName>
</protein>
<evidence type="ECO:0000259" key="17">
    <source>
        <dbReference type="PROSITE" id="PS50886"/>
    </source>
</evidence>
<dbReference type="InterPro" id="IPR020825">
    <property type="entry name" value="Phe-tRNA_synthase-like_B3/B4"/>
</dbReference>
<dbReference type="RefSeq" id="WP_047905069.1">
    <property type="nucleotide sequence ID" value="NZ_CP011807.3"/>
</dbReference>
<feature type="binding site" evidence="15">
    <location>
        <position position="469"/>
    </location>
    <ligand>
        <name>Mg(2+)</name>
        <dbReference type="ChEBI" id="CHEBI:18420"/>
        <note>shared with alpha subunit</note>
    </ligand>
</feature>
<name>A0A0H3WMI2_9BURK</name>
<evidence type="ECO:0000256" key="7">
    <source>
        <dbReference type="ARBA" id="ARBA00022723"/>
    </source>
</evidence>
<dbReference type="Pfam" id="PF03483">
    <property type="entry name" value="B3_4"/>
    <property type="match status" value="1"/>
</dbReference>
<keyword evidence="11 16" id="KW-0694">RNA-binding</keyword>
<dbReference type="GO" id="GO:0006432">
    <property type="term" value="P:phenylalanyl-tRNA aminoacylation"/>
    <property type="evidence" value="ECO:0007669"/>
    <property type="project" value="UniProtKB-UniRule"/>
</dbReference>
<dbReference type="Pfam" id="PF03147">
    <property type="entry name" value="FDX-ACB"/>
    <property type="match status" value="1"/>
</dbReference>
<evidence type="ECO:0000256" key="6">
    <source>
        <dbReference type="ARBA" id="ARBA00022598"/>
    </source>
</evidence>
<dbReference type="PROSITE" id="PS50886">
    <property type="entry name" value="TRBD"/>
    <property type="match status" value="1"/>
</dbReference>
<dbReference type="STRING" id="656179.AB870_01670"/>
<dbReference type="Gene3D" id="2.40.50.140">
    <property type="entry name" value="Nucleic acid-binding proteins"/>
    <property type="match status" value="1"/>
</dbReference>
<dbReference type="KEGG" id="pfg:AB870_01670"/>
<dbReference type="SMART" id="SM00874">
    <property type="entry name" value="B5"/>
    <property type="match status" value="1"/>
</dbReference>
<proteinExistence type="inferred from homology"/>
<gene>
    <name evidence="15" type="primary">pheT</name>
    <name evidence="20" type="ORF">AB870_01670</name>
</gene>
<dbReference type="InterPro" id="IPR041616">
    <property type="entry name" value="PheRS_beta_core"/>
</dbReference>
<dbReference type="FunFam" id="2.40.50.140:FF:000045">
    <property type="entry name" value="Phenylalanine--tRNA ligase beta subunit"/>
    <property type="match status" value="1"/>
</dbReference>
<keyword evidence="8 15" id="KW-0547">Nucleotide-binding</keyword>
<keyword evidence="5 16" id="KW-0820">tRNA-binding</keyword>
<feature type="domain" description="B5" evidence="19">
    <location>
        <begin position="406"/>
        <end position="481"/>
    </location>
</feature>
<evidence type="ECO:0000313" key="21">
    <source>
        <dbReference type="Proteomes" id="UP000035651"/>
    </source>
</evidence>
<evidence type="ECO:0000256" key="9">
    <source>
        <dbReference type="ARBA" id="ARBA00022840"/>
    </source>
</evidence>
<dbReference type="PATRIC" id="fig|656179.3.peg.375"/>
<dbReference type="CDD" id="cd02796">
    <property type="entry name" value="tRNA_bind_bactPheRS"/>
    <property type="match status" value="1"/>
</dbReference>
<dbReference type="SUPFAM" id="SSF55681">
    <property type="entry name" value="Class II aaRS and biotin synthetases"/>
    <property type="match status" value="1"/>
</dbReference>
<dbReference type="AlphaFoldDB" id="A0A0H3WMI2"/>
<evidence type="ECO:0000256" key="14">
    <source>
        <dbReference type="ARBA" id="ARBA00049255"/>
    </source>
</evidence>
<keyword evidence="12 15" id="KW-0648">Protein biosynthesis</keyword>
<accession>A0A0H3WMI2</accession>
<dbReference type="Pfam" id="PF17759">
    <property type="entry name" value="tRNA_synthFbeta"/>
    <property type="match status" value="1"/>
</dbReference>
<evidence type="ECO:0000256" key="16">
    <source>
        <dbReference type="PROSITE-ProRule" id="PRU00209"/>
    </source>
</evidence>
<comment type="similarity">
    <text evidence="2 15">Belongs to the phenylalanyl-tRNA synthetase beta subunit family. Type 1 subfamily.</text>
</comment>
<feature type="domain" description="FDX-ACB" evidence="18">
    <location>
        <begin position="708"/>
        <end position="811"/>
    </location>
</feature>
<evidence type="ECO:0000256" key="5">
    <source>
        <dbReference type="ARBA" id="ARBA00022555"/>
    </source>
</evidence>
<dbReference type="HAMAP" id="MF_00283">
    <property type="entry name" value="Phe_tRNA_synth_beta1"/>
    <property type="match status" value="1"/>
</dbReference>
<dbReference type="EMBL" id="CP011807">
    <property type="protein sequence ID" value="AKM29109.1"/>
    <property type="molecule type" value="Genomic_DNA"/>
</dbReference>
<dbReference type="OrthoDB" id="9805455at2"/>
<evidence type="ECO:0000256" key="4">
    <source>
        <dbReference type="ARBA" id="ARBA00022490"/>
    </source>
</evidence>
<evidence type="ECO:0000256" key="11">
    <source>
        <dbReference type="ARBA" id="ARBA00022884"/>
    </source>
</evidence>
<evidence type="ECO:0000256" key="2">
    <source>
        <dbReference type="ARBA" id="ARBA00008653"/>
    </source>
</evidence>
<evidence type="ECO:0000259" key="18">
    <source>
        <dbReference type="PROSITE" id="PS51447"/>
    </source>
</evidence>
<dbReference type="Pfam" id="PF03484">
    <property type="entry name" value="B5"/>
    <property type="match status" value="1"/>
</dbReference>
<dbReference type="InterPro" id="IPR033714">
    <property type="entry name" value="tRNA_bind_bactPheRS"/>
</dbReference>
<dbReference type="SUPFAM" id="SSF54991">
    <property type="entry name" value="Anticodon-binding domain of PheRS"/>
    <property type="match status" value="1"/>
</dbReference>
<keyword evidence="21" id="KW-1185">Reference proteome</keyword>
<comment type="cofactor">
    <cofactor evidence="15">
        <name>Mg(2+)</name>
        <dbReference type="ChEBI" id="CHEBI:18420"/>
    </cofactor>
    <text evidence="15">Binds 2 magnesium ions per tetramer.</text>
</comment>
<feature type="binding site" evidence="15">
    <location>
        <position position="465"/>
    </location>
    <ligand>
        <name>Mg(2+)</name>
        <dbReference type="ChEBI" id="CHEBI:18420"/>
        <note>shared with alpha subunit</note>
    </ligand>
</feature>
<dbReference type="GO" id="GO:0009328">
    <property type="term" value="C:phenylalanine-tRNA ligase complex"/>
    <property type="evidence" value="ECO:0007669"/>
    <property type="project" value="TreeGrafter"/>
</dbReference>
<dbReference type="PANTHER" id="PTHR10947">
    <property type="entry name" value="PHENYLALANYL-TRNA SYNTHETASE BETA CHAIN AND LEUCINE-RICH REPEAT-CONTAINING PROTEIN 47"/>
    <property type="match status" value="1"/>
</dbReference>
<dbReference type="InterPro" id="IPR045864">
    <property type="entry name" value="aa-tRNA-synth_II/BPL/LPL"/>
</dbReference>
<dbReference type="InterPro" id="IPR005121">
    <property type="entry name" value="Fdx_antiC-bd"/>
</dbReference>
<dbReference type="InterPro" id="IPR004532">
    <property type="entry name" value="Phe-tRNA-ligase_IIc_bsu_bact"/>
</dbReference>
<dbReference type="PROSITE" id="PS51483">
    <property type="entry name" value="B5"/>
    <property type="match status" value="1"/>
</dbReference>
<feature type="domain" description="TRNA-binding" evidence="17">
    <location>
        <begin position="39"/>
        <end position="154"/>
    </location>
</feature>
<evidence type="ECO:0000256" key="3">
    <source>
        <dbReference type="ARBA" id="ARBA00011209"/>
    </source>
</evidence>
<dbReference type="FunFam" id="3.50.40.10:FF:000001">
    <property type="entry name" value="Phenylalanine--tRNA ligase beta subunit"/>
    <property type="match status" value="1"/>
</dbReference>
<keyword evidence="10 15" id="KW-0460">Magnesium</keyword>
<evidence type="ECO:0000256" key="1">
    <source>
        <dbReference type="ARBA" id="ARBA00004496"/>
    </source>
</evidence>
<evidence type="ECO:0000256" key="12">
    <source>
        <dbReference type="ARBA" id="ARBA00022917"/>
    </source>
</evidence>
<evidence type="ECO:0000256" key="8">
    <source>
        <dbReference type="ARBA" id="ARBA00022741"/>
    </source>
</evidence>